<comment type="subcellular location">
    <subcellularLocation>
        <location evidence="2">Cell membrane</location>
        <topology evidence="2">Single-pass type II membrane protein</topology>
    </subcellularLocation>
    <subcellularLocation>
        <location evidence="6">Membrane</location>
        <topology evidence="6">Single-pass type II membrane protein</topology>
    </subcellularLocation>
</comment>
<dbReference type="InterPro" id="IPR019533">
    <property type="entry name" value="Peptidase_S26"/>
</dbReference>
<dbReference type="EC" id="3.4.21.89" evidence="4 6"/>
<dbReference type="GO" id="GO:0009003">
    <property type="term" value="F:signal peptidase activity"/>
    <property type="evidence" value="ECO:0007669"/>
    <property type="project" value="UniProtKB-EC"/>
</dbReference>
<organism evidence="9 10">
    <name type="scientific">Dorea ammoniilytica</name>
    <dbReference type="NCBI Taxonomy" id="2981788"/>
    <lineage>
        <taxon>Bacteria</taxon>
        <taxon>Bacillati</taxon>
        <taxon>Bacillota</taxon>
        <taxon>Clostridia</taxon>
        <taxon>Lachnospirales</taxon>
        <taxon>Lachnospiraceae</taxon>
        <taxon>Dorea</taxon>
    </lineage>
</organism>
<dbReference type="NCBIfam" id="TIGR02227">
    <property type="entry name" value="sigpep_I_bact"/>
    <property type="match status" value="1"/>
</dbReference>
<reference evidence="9 10" key="1">
    <citation type="journal article" date="2021" name="ISME Commun">
        <title>Automated analysis of genomic sequences facilitates high-throughput and comprehensive description of bacteria.</title>
        <authorList>
            <person name="Hitch T.C.A."/>
        </authorList>
    </citation>
    <scope>NUCLEOTIDE SEQUENCE [LARGE SCALE GENOMIC DNA]</scope>
    <source>
        <strain evidence="9 10">Sanger_02</strain>
    </source>
</reference>
<dbReference type="InterPro" id="IPR036286">
    <property type="entry name" value="LexA/Signal_pep-like_sf"/>
</dbReference>
<protein>
    <recommendedName>
        <fullName evidence="4 6">Signal peptidase I</fullName>
        <ecNumber evidence="4 6">3.4.21.89</ecNumber>
    </recommendedName>
</protein>
<feature type="region of interest" description="Disordered" evidence="7">
    <location>
        <begin position="1"/>
        <end position="47"/>
    </location>
</feature>
<evidence type="ECO:0000256" key="1">
    <source>
        <dbReference type="ARBA" id="ARBA00000677"/>
    </source>
</evidence>
<gene>
    <name evidence="9" type="primary">lepB</name>
    <name evidence="9" type="ORF">OCV65_12800</name>
</gene>
<evidence type="ECO:0000256" key="5">
    <source>
        <dbReference type="ARBA" id="ARBA00022801"/>
    </source>
</evidence>
<evidence type="ECO:0000256" key="2">
    <source>
        <dbReference type="ARBA" id="ARBA00004401"/>
    </source>
</evidence>
<evidence type="ECO:0000256" key="7">
    <source>
        <dbReference type="SAM" id="MobiDB-lite"/>
    </source>
</evidence>
<comment type="similarity">
    <text evidence="3 6">Belongs to the peptidase S26 family.</text>
</comment>
<keyword evidence="6" id="KW-0645">Protease</keyword>
<evidence type="ECO:0000313" key="10">
    <source>
        <dbReference type="Proteomes" id="UP001207605"/>
    </source>
</evidence>
<dbReference type="PANTHER" id="PTHR43390">
    <property type="entry name" value="SIGNAL PEPTIDASE I"/>
    <property type="match status" value="1"/>
</dbReference>
<keyword evidence="6" id="KW-0472">Membrane</keyword>
<dbReference type="PROSITE" id="PS00760">
    <property type="entry name" value="SPASE_I_2"/>
    <property type="match status" value="1"/>
</dbReference>
<sequence length="237" mass="27491">MPRRNRRSNSIRDRKRRQISLPFQKKEPERKTIPVKRPKNRPRKKKKWSIRDLNIRGFFSSRRLHAVLSWILQIAVVLLFAFVFVWYFGQRVSTVGDSMSPKLSNGDVVLVNRFAYNVTSPKRGDIIVFKPKGNENSHYYIKRIIGLPGETVEIIEGSVYINGEKLKEDYTATEINDVGIVSEKISLGGDEYFVLGDDRDKSEDSRMADVGNVKRSYIYGKAWFLLSPFDHMGFIKK</sequence>
<evidence type="ECO:0000259" key="8">
    <source>
        <dbReference type="Pfam" id="PF10502"/>
    </source>
</evidence>
<feature type="compositionally biased region" description="Basic residues" evidence="7">
    <location>
        <begin position="33"/>
        <end position="47"/>
    </location>
</feature>
<comment type="caution">
    <text evidence="9">The sequence shown here is derived from an EMBL/GenBank/DDBJ whole genome shotgun (WGS) entry which is preliminary data.</text>
</comment>
<evidence type="ECO:0000256" key="3">
    <source>
        <dbReference type="ARBA" id="ARBA00009370"/>
    </source>
</evidence>
<dbReference type="EMBL" id="JAOQJV010000026">
    <property type="protein sequence ID" value="MCU6701101.1"/>
    <property type="molecule type" value="Genomic_DNA"/>
</dbReference>
<dbReference type="CDD" id="cd06530">
    <property type="entry name" value="S26_SPase_I"/>
    <property type="match status" value="1"/>
</dbReference>
<dbReference type="Gene3D" id="2.10.109.10">
    <property type="entry name" value="Umud Fragment, subunit A"/>
    <property type="match status" value="1"/>
</dbReference>
<feature type="compositionally biased region" description="Basic residues" evidence="7">
    <location>
        <begin position="1"/>
        <end position="18"/>
    </location>
</feature>
<keyword evidence="5 6" id="KW-0378">Hydrolase</keyword>
<evidence type="ECO:0000256" key="4">
    <source>
        <dbReference type="ARBA" id="ARBA00013208"/>
    </source>
</evidence>
<dbReference type="RefSeq" id="WP_262582377.1">
    <property type="nucleotide sequence ID" value="NZ_JAOQJV010000026.1"/>
</dbReference>
<proteinExistence type="inferred from homology"/>
<dbReference type="PRINTS" id="PR00727">
    <property type="entry name" value="LEADERPTASE"/>
</dbReference>
<dbReference type="Proteomes" id="UP001207605">
    <property type="component" value="Unassembled WGS sequence"/>
</dbReference>
<dbReference type="InterPro" id="IPR000223">
    <property type="entry name" value="Pept_S26A_signal_pept_1"/>
</dbReference>
<keyword evidence="6" id="KW-0812">Transmembrane</keyword>
<keyword evidence="10" id="KW-1185">Reference proteome</keyword>
<evidence type="ECO:0000313" key="9">
    <source>
        <dbReference type="EMBL" id="MCU6701101.1"/>
    </source>
</evidence>
<name>A0ABT2S955_9FIRM</name>
<comment type="catalytic activity">
    <reaction evidence="1 6">
        <text>Cleavage of hydrophobic, N-terminal signal or leader sequences from secreted and periplasmic proteins.</text>
        <dbReference type="EC" id="3.4.21.89"/>
    </reaction>
</comment>
<feature type="domain" description="Peptidase S26" evidence="8">
    <location>
        <begin position="68"/>
        <end position="224"/>
    </location>
</feature>
<dbReference type="Pfam" id="PF10502">
    <property type="entry name" value="Peptidase_S26"/>
    <property type="match status" value="1"/>
</dbReference>
<evidence type="ECO:0000256" key="6">
    <source>
        <dbReference type="RuleBase" id="RU362042"/>
    </source>
</evidence>
<dbReference type="InterPro" id="IPR019757">
    <property type="entry name" value="Pept_S26A_signal_pept_1_Lys-AS"/>
</dbReference>
<feature type="transmembrane region" description="Helical" evidence="6">
    <location>
        <begin position="66"/>
        <end position="89"/>
    </location>
</feature>
<dbReference type="SUPFAM" id="SSF51306">
    <property type="entry name" value="LexA/Signal peptidase"/>
    <property type="match status" value="1"/>
</dbReference>
<accession>A0ABT2S955</accession>
<dbReference type="PANTHER" id="PTHR43390:SF1">
    <property type="entry name" value="CHLOROPLAST PROCESSING PEPTIDASE"/>
    <property type="match status" value="1"/>
</dbReference>
<keyword evidence="6" id="KW-1133">Transmembrane helix</keyword>